<dbReference type="EMBL" id="UZAE01002474">
    <property type="protein sequence ID" value="VDN99779.1"/>
    <property type="molecule type" value="Genomic_DNA"/>
</dbReference>
<evidence type="ECO:0000313" key="2">
    <source>
        <dbReference type="EMBL" id="VDN99779.1"/>
    </source>
</evidence>
<proteinExistence type="predicted"/>
<dbReference type="OrthoDB" id="10410493at2759"/>
<protein>
    <submittedName>
        <fullName evidence="4">Arp2/3 complex 34 kDa subunit</fullName>
    </submittedName>
</protein>
<dbReference type="STRING" id="102285.A0A0R3TA33"/>
<accession>A0A0R3TA33</accession>
<organism evidence="4">
    <name type="scientific">Rodentolepis nana</name>
    <name type="common">Dwarf tapeworm</name>
    <name type="synonym">Hymenolepis nana</name>
    <dbReference type="NCBI Taxonomy" id="102285"/>
    <lineage>
        <taxon>Eukaryota</taxon>
        <taxon>Metazoa</taxon>
        <taxon>Spiralia</taxon>
        <taxon>Lophotrochozoa</taxon>
        <taxon>Platyhelminthes</taxon>
        <taxon>Cestoda</taxon>
        <taxon>Eucestoda</taxon>
        <taxon>Cyclophyllidea</taxon>
        <taxon>Hymenolepididae</taxon>
        <taxon>Rodentolepis</taxon>
    </lineage>
</organism>
<keyword evidence="3" id="KW-1185">Reference proteome</keyword>
<dbReference type="Proteomes" id="UP000278807">
    <property type="component" value="Unassembled WGS sequence"/>
</dbReference>
<dbReference type="AlphaFoldDB" id="A0A0R3TA33"/>
<evidence type="ECO:0000313" key="3">
    <source>
        <dbReference type="Proteomes" id="UP000278807"/>
    </source>
</evidence>
<dbReference type="WBParaSite" id="HNAJ_0000392201-mRNA-1">
    <property type="protein sequence ID" value="HNAJ_0000392201-mRNA-1"/>
    <property type="gene ID" value="HNAJ_0000392201"/>
</dbReference>
<evidence type="ECO:0000313" key="4">
    <source>
        <dbReference type="WBParaSite" id="HNAJ_0000392201-mRNA-1"/>
    </source>
</evidence>
<reference evidence="2 3" key="2">
    <citation type="submission" date="2018-11" db="EMBL/GenBank/DDBJ databases">
        <authorList>
            <consortium name="Pathogen Informatics"/>
        </authorList>
    </citation>
    <scope>NUCLEOTIDE SEQUENCE [LARGE SCALE GENOMIC DNA]</scope>
</reference>
<name>A0A0R3TA33_RODNA</name>
<evidence type="ECO:0000256" key="1">
    <source>
        <dbReference type="SAM" id="MobiDB-lite"/>
    </source>
</evidence>
<gene>
    <name evidence="2" type="ORF">HNAJ_LOCUS3920</name>
</gene>
<sequence>MSPLEDIRLDHPMCLFVTRDGEKNQFSFNLPFYPKHSLNLDISKPGRIFTVRQAGSEPFTDFETRMLQCLNKYFEKSLKASNESRSKHLKITKVVLANPQLNPDDRLETIFASPSPLRIMIGIEADIPRDLILDMVLNPASVKSVKLEMIPQVGCPITPSIVATNFDFKKSKFQWILSKASIVADRFFSDLLNTLERFPIPFATVFSPFDLNSGHRNKANSEKEAIWPSEEEEGGGIVHEGYIFTPQPEHLGHMVRLRVLPYDSEGRPGQPFGNPVPPSLSSENGPQVNIPRPLPFLGQLTTAPRPIDMAPAQKLIKKSSSSFKSGQLGTELISEIIQFIRVGNGDEWTQQFMYPFNQKPRVLSNCEPASTIQAFALTVFFLRMGAPSTRA</sequence>
<reference evidence="4" key="1">
    <citation type="submission" date="2017-02" db="UniProtKB">
        <authorList>
            <consortium name="WormBaseParasite"/>
        </authorList>
    </citation>
    <scope>IDENTIFICATION</scope>
</reference>
<feature type="region of interest" description="Disordered" evidence="1">
    <location>
        <begin position="266"/>
        <end position="285"/>
    </location>
</feature>